<protein>
    <submittedName>
        <fullName evidence="1">DUF1796 family putative cysteine peptidase</fullName>
    </submittedName>
</protein>
<dbReference type="Pfam" id="PF08795">
    <property type="entry name" value="DUF1796"/>
    <property type="match status" value="1"/>
</dbReference>
<dbReference type="EMBL" id="JAQKAB010000010">
    <property type="protein sequence ID" value="MDA7027834.1"/>
    <property type="molecule type" value="Genomic_DNA"/>
</dbReference>
<evidence type="ECO:0000313" key="2">
    <source>
        <dbReference type="Proteomes" id="UP001211894"/>
    </source>
</evidence>
<comment type="caution">
    <text evidence="1">The sequence shown here is derived from an EMBL/GenBank/DDBJ whole genome shotgun (WGS) entry which is preliminary data.</text>
</comment>
<organism evidence="1 2">
    <name type="scientific">Bacillus changyiensis</name>
    <dbReference type="NCBI Taxonomy" id="3004103"/>
    <lineage>
        <taxon>Bacteria</taxon>
        <taxon>Bacillati</taxon>
        <taxon>Bacillota</taxon>
        <taxon>Bacilli</taxon>
        <taxon>Bacillales</taxon>
        <taxon>Bacillaceae</taxon>
        <taxon>Bacillus</taxon>
    </lineage>
</organism>
<gene>
    <name evidence="1" type="ORF">PJ311_14740</name>
</gene>
<keyword evidence="2" id="KW-1185">Reference proteome</keyword>
<accession>A0ABT4X6E2</accession>
<dbReference type="InterPro" id="IPR014903">
    <property type="entry name" value="DUF1796"/>
</dbReference>
<dbReference type="RefSeq" id="WP_271341652.1">
    <property type="nucleotide sequence ID" value="NZ_JAQKAB010000010.1"/>
</dbReference>
<dbReference type="Proteomes" id="UP001211894">
    <property type="component" value="Unassembled WGS sequence"/>
</dbReference>
<name>A0ABT4X6E2_9BACI</name>
<proteinExistence type="predicted"/>
<sequence length="212" mass="24663">MNLQQIKGEYDAVFSLGHLCLTALQLRKLNMRPYSGPLDWVGTPSLTELNRLLRNQFDDFMEPQNLRVTGYSTGIITKEKYISVTDDFYKVDSAHDFKADRNTLDHLATYTEVMEKLNRRINRFLEKTSSAKRVLFIRTSGTHKEAQELEEVLNDLVHNDFSVLLINHTNVTGIVEKDWSLEKICAVELPDQDIWHSNDEFWKEMLVDVKII</sequence>
<reference evidence="1 2" key="1">
    <citation type="submission" date="2023-01" db="EMBL/GenBank/DDBJ databases">
        <title>Bacillus changyiensis sp. nov., isolated from a coastal deposit.</title>
        <authorList>
            <person name="Xiao G."/>
            <person name="Lai Q."/>
            <person name="Hu Z."/>
            <person name="Shao Z."/>
        </authorList>
    </citation>
    <scope>NUCLEOTIDE SEQUENCE [LARGE SCALE GENOMIC DNA]</scope>
    <source>
        <strain evidence="1 2">CLL-7-23</strain>
    </source>
</reference>
<evidence type="ECO:0000313" key="1">
    <source>
        <dbReference type="EMBL" id="MDA7027834.1"/>
    </source>
</evidence>